<dbReference type="CDD" id="cd04212">
    <property type="entry name" value="CuRO_UO_II"/>
    <property type="match status" value="1"/>
</dbReference>
<evidence type="ECO:0000256" key="1">
    <source>
        <dbReference type="ARBA" id="ARBA00004651"/>
    </source>
</evidence>
<keyword evidence="12" id="KW-1185">Reference proteome</keyword>
<evidence type="ECO:0000256" key="3">
    <source>
        <dbReference type="ARBA" id="ARBA00022448"/>
    </source>
</evidence>
<sequence>MLALAILNGCAALDHGILNAQGPVASHERHLLLLVSGILLFVWVPVVILVPLIAWHYRRSNTNDAYRPKWAFSWTLEGFIWIPPIGIVVLLAILLWPATQRDDPYTRRAGQGEPVRVQAIALNWKWVFIYPGEGVATVNQLAVPAGRPIHVSLTSGTVMQSLLLPQLAGQVYAMAGMRTRMNFAVDRPGIFRGENTQFSGEKFAQQKFPVISMTGPAYAAWLARARGTGRPLDQRAWAALSRQNTTGPQTFSAVPPKFFDHVIAATGGASHPHAGHRSAMRKAS</sequence>
<evidence type="ECO:0000256" key="4">
    <source>
        <dbReference type="ARBA" id="ARBA00022475"/>
    </source>
</evidence>
<proteinExistence type="inferred from homology"/>
<accession>A0A1H7TT95</accession>
<dbReference type="EMBL" id="FNZZ01000006">
    <property type="protein sequence ID" value="SEL87719.1"/>
    <property type="molecule type" value="Genomic_DNA"/>
</dbReference>
<dbReference type="Proteomes" id="UP000199214">
    <property type="component" value="Unassembled WGS sequence"/>
</dbReference>
<dbReference type="SUPFAM" id="SSF49503">
    <property type="entry name" value="Cupredoxins"/>
    <property type="match status" value="1"/>
</dbReference>
<dbReference type="InterPro" id="IPR036257">
    <property type="entry name" value="Cyt_c_oxidase_su2_TM_sf"/>
</dbReference>
<evidence type="ECO:0000259" key="10">
    <source>
        <dbReference type="PROSITE" id="PS50857"/>
    </source>
</evidence>
<dbReference type="OrthoDB" id="9783445at2"/>
<dbReference type="InterPro" id="IPR034227">
    <property type="entry name" value="CuRO_UO_II"/>
</dbReference>
<dbReference type="PROSITE" id="PS50857">
    <property type="entry name" value="COX2_CUA"/>
    <property type="match status" value="1"/>
</dbReference>
<dbReference type="GO" id="GO:0005507">
    <property type="term" value="F:copper ion binding"/>
    <property type="evidence" value="ECO:0007669"/>
    <property type="project" value="InterPro"/>
</dbReference>
<evidence type="ECO:0000256" key="6">
    <source>
        <dbReference type="ARBA" id="ARBA00022982"/>
    </source>
</evidence>
<dbReference type="STRING" id="1855283.SAMN05216382_2806"/>
<dbReference type="GO" id="GO:0005886">
    <property type="term" value="C:plasma membrane"/>
    <property type="evidence" value="ECO:0007669"/>
    <property type="project" value="UniProtKB-SubCell"/>
</dbReference>
<keyword evidence="8 9" id="KW-0472">Membrane</keyword>
<dbReference type="Pfam" id="PF00116">
    <property type="entry name" value="COX2"/>
    <property type="match status" value="1"/>
</dbReference>
<feature type="transmembrane region" description="Helical" evidence="9">
    <location>
        <begin position="30"/>
        <end position="57"/>
    </location>
</feature>
<comment type="subcellular location">
    <subcellularLocation>
        <location evidence="1">Cell membrane</location>
        <topology evidence="1">Multi-pass membrane protein</topology>
    </subcellularLocation>
</comment>
<evidence type="ECO:0000256" key="7">
    <source>
        <dbReference type="ARBA" id="ARBA00022989"/>
    </source>
</evidence>
<evidence type="ECO:0000256" key="2">
    <source>
        <dbReference type="ARBA" id="ARBA00007866"/>
    </source>
</evidence>
<evidence type="ECO:0000256" key="5">
    <source>
        <dbReference type="ARBA" id="ARBA00022692"/>
    </source>
</evidence>
<dbReference type="InterPro" id="IPR045187">
    <property type="entry name" value="CcO_II"/>
</dbReference>
<dbReference type="AlphaFoldDB" id="A0A1H7TT95"/>
<evidence type="ECO:0000256" key="9">
    <source>
        <dbReference type="SAM" id="Phobius"/>
    </source>
</evidence>
<dbReference type="RefSeq" id="WP_093007397.1">
    <property type="nucleotide sequence ID" value="NZ_FNZZ01000006.1"/>
</dbReference>
<dbReference type="SUPFAM" id="SSF81464">
    <property type="entry name" value="Cytochrome c oxidase subunit II-like, transmembrane region"/>
    <property type="match status" value="1"/>
</dbReference>
<dbReference type="PANTHER" id="PTHR22888">
    <property type="entry name" value="CYTOCHROME C OXIDASE, SUBUNIT II"/>
    <property type="match status" value="1"/>
</dbReference>
<dbReference type="InterPro" id="IPR008972">
    <property type="entry name" value="Cupredoxin"/>
</dbReference>
<keyword evidence="7 9" id="KW-1133">Transmembrane helix</keyword>
<keyword evidence="5 9" id="KW-0812">Transmembrane</keyword>
<name>A0A1H7TT95_9SPHN</name>
<keyword evidence="3" id="KW-0813">Transport</keyword>
<gene>
    <name evidence="11" type="ORF">SAMN05216382_2806</name>
</gene>
<dbReference type="GO" id="GO:0004129">
    <property type="term" value="F:cytochrome-c oxidase activity"/>
    <property type="evidence" value="ECO:0007669"/>
    <property type="project" value="InterPro"/>
</dbReference>
<dbReference type="Gene3D" id="2.60.40.420">
    <property type="entry name" value="Cupredoxins - blue copper proteins"/>
    <property type="match status" value="1"/>
</dbReference>
<evidence type="ECO:0000256" key="8">
    <source>
        <dbReference type="ARBA" id="ARBA00023136"/>
    </source>
</evidence>
<evidence type="ECO:0000313" key="12">
    <source>
        <dbReference type="Proteomes" id="UP000199214"/>
    </source>
</evidence>
<feature type="domain" description="Cytochrome oxidase subunit II copper A binding" evidence="10">
    <location>
        <begin position="112"/>
        <end position="224"/>
    </location>
</feature>
<comment type="similarity">
    <text evidence="2">Belongs to the cytochrome c oxidase subunit 2 family.</text>
</comment>
<dbReference type="PANTHER" id="PTHR22888:SF18">
    <property type="entry name" value="CYTOCHROME BO(3) UBIQUINOL OXIDASE SUBUNIT 2"/>
    <property type="match status" value="1"/>
</dbReference>
<keyword evidence="6" id="KW-0249">Electron transport</keyword>
<dbReference type="InterPro" id="IPR002429">
    <property type="entry name" value="CcO_II-like_C"/>
</dbReference>
<dbReference type="GO" id="GO:0042773">
    <property type="term" value="P:ATP synthesis coupled electron transport"/>
    <property type="evidence" value="ECO:0007669"/>
    <property type="project" value="TreeGrafter"/>
</dbReference>
<evidence type="ECO:0000313" key="11">
    <source>
        <dbReference type="EMBL" id="SEL87719.1"/>
    </source>
</evidence>
<protein>
    <submittedName>
        <fullName evidence="11">Cytochrome bo3 quinol oxidase subunit 2</fullName>
    </submittedName>
</protein>
<organism evidence="11 12">
    <name type="scientific">Sphingomonas palmae</name>
    <dbReference type="NCBI Taxonomy" id="1855283"/>
    <lineage>
        <taxon>Bacteria</taxon>
        <taxon>Pseudomonadati</taxon>
        <taxon>Pseudomonadota</taxon>
        <taxon>Alphaproteobacteria</taxon>
        <taxon>Sphingomonadales</taxon>
        <taxon>Sphingomonadaceae</taxon>
        <taxon>Sphingomonas</taxon>
    </lineage>
</organism>
<feature type="transmembrane region" description="Helical" evidence="9">
    <location>
        <begin position="78"/>
        <end position="98"/>
    </location>
</feature>
<reference evidence="12" key="1">
    <citation type="submission" date="2016-10" db="EMBL/GenBank/DDBJ databases">
        <authorList>
            <person name="Varghese N."/>
            <person name="Submissions S."/>
        </authorList>
    </citation>
    <scope>NUCLEOTIDE SEQUENCE [LARGE SCALE GENOMIC DNA]</scope>
    <source>
        <strain evidence="12">JS21-1</strain>
    </source>
</reference>
<keyword evidence="4" id="KW-1003">Cell membrane</keyword>
<dbReference type="Gene3D" id="1.10.287.90">
    <property type="match status" value="1"/>
</dbReference>